<dbReference type="InterPro" id="IPR051024">
    <property type="entry name" value="GlcNAc_Chitin_IntDeg"/>
</dbReference>
<feature type="domain" description="Chitin-binding type-4" evidence="3">
    <location>
        <begin position="10"/>
        <end position="206"/>
    </location>
</feature>
<keyword evidence="5" id="KW-1185">Reference proteome</keyword>
<reference evidence="4 5" key="1">
    <citation type="submission" date="2016-10" db="EMBL/GenBank/DDBJ databases">
        <title>Comparative genome analysis of multiple Pseudomonas spp. focuses on biocontrol and plant growth promoting traits.</title>
        <authorList>
            <person name="Tao X.-Y."/>
            <person name="Taylor C.G."/>
        </authorList>
    </citation>
    <scope>NUCLEOTIDE SEQUENCE [LARGE SCALE GENOMIC DNA]</scope>
    <source>
        <strain evidence="4 5">15D11</strain>
    </source>
</reference>
<dbReference type="InterPro" id="IPR014756">
    <property type="entry name" value="Ig_E-set"/>
</dbReference>
<dbReference type="RefSeq" id="WP_123565898.1">
    <property type="nucleotide sequence ID" value="NZ_MOAM01000016.1"/>
</dbReference>
<dbReference type="AlphaFoldDB" id="A0A423DT03"/>
<dbReference type="PANTHER" id="PTHR34823">
    <property type="entry name" value="GLCNAC-BINDING PROTEIN A"/>
    <property type="match status" value="1"/>
</dbReference>
<evidence type="ECO:0000256" key="2">
    <source>
        <dbReference type="SAM" id="MobiDB-lite"/>
    </source>
</evidence>
<evidence type="ECO:0000313" key="4">
    <source>
        <dbReference type="EMBL" id="ROL74858.1"/>
    </source>
</evidence>
<feature type="region of interest" description="Disordered" evidence="2">
    <location>
        <begin position="1"/>
        <end position="20"/>
    </location>
</feature>
<proteinExistence type="predicted"/>
<keyword evidence="1" id="KW-0732">Signal</keyword>
<dbReference type="EMBL" id="MOAM01000016">
    <property type="protein sequence ID" value="ROL74858.1"/>
    <property type="molecule type" value="Genomic_DNA"/>
</dbReference>
<name>A0A423DT03_9PSED</name>
<comment type="caution">
    <text evidence="4">The sequence shown here is derived from an EMBL/GenBank/DDBJ whole genome shotgun (WGS) entry which is preliminary data.</text>
</comment>
<evidence type="ECO:0000256" key="1">
    <source>
        <dbReference type="ARBA" id="ARBA00022729"/>
    </source>
</evidence>
<evidence type="ECO:0000313" key="5">
    <source>
        <dbReference type="Proteomes" id="UP000285286"/>
    </source>
</evidence>
<organism evidence="4 5">
    <name type="scientific">Pseudomonas vranovensis</name>
    <dbReference type="NCBI Taxonomy" id="321661"/>
    <lineage>
        <taxon>Bacteria</taxon>
        <taxon>Pseudomonadati</taxon>
        <taxon>Pseudomonadota</taxon>
        <taxon>Gammaproteobacteria</taxon>
        <taxon>Pseudomonadales</taxon>
        <taxon>Pseudomonadaceae</taxon>
        <taxon>Pseudomonas</taxon>
    </lineage>
</organism>
<sequence length="209" mass="23525">MNSPEKNLRHGRVISPESRGSKTVELGLLGNWQVNEMEGGKNFPSLVAGPVPAPFQTDDPSVVPPADGYILSGGKQDARDVVNYTNAEMSAKLGKPFTWPLLNVTPGQTFHVKWEYTAPHTTRGYRWFITKDGWDANKRISRAQLETAPFAEDLYPYTPYYEHKEQLKAKVEHDVKLPANKKGHHVIVLLWLVADTGNAFYQAFDVNFQ</sequence>
<dbReference type="Pfam" id="PF03067">
    <property type="entry name" value="LPMO_10"/>
    <property type="match status" value="1"/>
</dbReference>
<dbReference type="Gene3D" id="2.70.50.50">
    <property type="entry name" value="chitin-binding protein cbp21"/>
    <property type="match status" value="1"/>
</dbReference>
<dbReference type="Proteomes" id="UP000285286">
    <property type="component" value="Unassembled WGS sequence"/>
</dbReference>
<dbReference type="PANTHER" id="PTHR34823:SF1">
    <property type="entry name" value="CHITIN-BINDING TYPE-4 DOMAIN-CONTAINING PROTEIN"/>
    <property type="match status" value="1"/>
</dbReference>
<dbReference type="SUPFAM" id="SSF81296">
    <property type="entry name" value="E set domains"/>
    <property type="match status" value="1"/>
</dbReference>
<dbReference type="InterPro" id="IPR004302">
    <property type="entry name" value="Cellulose/chitin-bd_N"/>
</dbReference>
<protein>
    <submittedName>
        <fullName evidence="4">Chitin-binding protein</fullName>
    </submittedName>
</protein>
<dbReference type="CDD" id="cd21177">
    <property type="entry name" value="LPMO_AA10"/>
    <property type="match status" value="1"/>
</dbReference>
<accession>A0A423DT03</accession>
<evidence type="ECO:0000259" key="3">
    <source>
        <dbReference type="Pfam" id="PF03067"/>
    </source>
</evidence>
<gene>
    <name evidence="4" type="ORF">BHU25_11680</name>
</gene>